<dbReference type="Proteomes" id="UP000287651">
    <property type="component" value="Unassembled WGS sequence"/>
</dbReference>
<keyword evidence="1" id="KW-1133">Transmembrane helix</keyword>
<protein>
    <submittedName>
        <fullName evidence="2">Uncharacterized protein</fullName>
    </submittedName>
</protein>
<name>A0A427ACE4_ENSVE</name>
<keyword evidence="1" id="KW-0812">Transmembrane</keyword>
<proteinExistence type="predicted"/>
<sequence length="126" mass="14585">MGFRPLAREALHVGNPGLAGVDAPVVTLMWGLLTSLGRSYKTRPPGWWVPREVPLTIKLGSIRRMKYGLLLERRSFFFFWIEVERESTLALRETLGRLYMLSTVYYFCSIVVWFPQVLMRPNGDCM</sequence>
<feature type="transmembrane region" description="Helical" evidence="1">
    <location>
        <begin position="98"/>
        <end position="118"/>
    </location>
</feature>
<organism evidence="2 3">
    <name type="scientific">Ensete ventricosum</name>
    <name type="common">Abyssinian banana</name>
    <name type="synonym">Musa ensete</name>
    <dbReference type="NCBI Taxonomy" id="4639"/>
    <lineage>
        <taxon>Eukaryota</taxon>
        <taxon>Viridiplantae</taxon>
        <taxon>Streptophyta</taxon>
        <taxon>Embryophyta</taxon>
        <taxon>Tracheophyta</taxon>
        <taxon>Spermatophyta</taxon>
        <taxon>Magnoliopsida</taxon>
        <taxon>Liliopsida</taxon>
        <taxon>Zingiberales</taxon>
        <taxon>Musaceae</taxon>
        <taxon>Ensete</taxon>
    </lineage>
</organism>
<evidence type="ECO:0000313" key="3">
    <source>
        <dbReference type="Proteomes" id="UP000287651"/>
    </source>
</evidence>
<dbReference type="AlphaFoldDB" id="A0A427ACE4"/>
<reference evidence="2 3" key="1">
    <citation type="journal article" date="2014" name="Agronomy (Basel)">
        <title>A Draft Genome Sequence for Ensete ventricosum, the Drought-Tolerant Tree Against Hunger.</title>
        <authorList>
            <person name="Harrison J."/>
            <person name="Moore K.A."/>
            <person name="Paszkiewicz K."/>
            <person name="Jones T."/>
            <person name="Grant M."/>
            <person name="Ambacheew D."/>
            <person name="Muzemil S."/>
            <person name="Studholme D.J."/>
        </authorList>
    </citation>
    <scope>NUCLEOTIDE SEQUENCE [LARGE SCALE GENOMIC DNA]</scope>
</reference>
<keyword evidence="1" id="KW-0472">Membrane</keyword>
<feature type="non-terminal residue" evidence="2">
    <location>
        <position position="126"/>
    </location>
</feature>
<gene>
    <name evidence="2" type="ORF">B296_00012124</name>
</gene>
<comment type="caution">
    <text evidence="2">The sequence shown here is derived from an EMBL/GenBank/DDBJ whole genome shotgun (WGS) entry which is preliminary data.</text>
</comment>
<dbReference type="EMBL" id="AMZH03002931">
    <property type="protein sequence ID" value="RRT73935.1"/>
    <property type="molecule type" value="Genomic_DNA"/>
</dbReference>
<evidence type="ECO:0000256" key="1">
    <source>
        <dbReference type="SAM" id="Phobius"/>
    </source>
</evidence>
<accession>A0A427ACE4</accession>
<evidence type="ECO:0000313" key="2">
    <source>
        <dbReference type="EMBL" id="RRT73935.1"/>
    </source>
</evidence>